<dbReference type="GO" id="GO:0019856">
    <property type="term" value="P:pyrimidine nucleobase biosynthetic process"/>
    <property type="evidence" value="ECO:0007669"/>
    <property type="project" value="TreeGrafter"/>
</dbReference>
<dbReference type="PANTHER" id="PTHR19278">
    <property type="entry name" value="OROTATE PHOSPHORIBOSYLTRANSFERASE"/>
    <property type="match status" value="1"/>
</dbReference>
<dbReference type="EC" id="2.4.2.10" evidence="2 6"/>
<dbReference type="CDD" id="cd06223">
    <property type="entry name" value="PRTases_typeI"/>
    <property type="match status" value="1"/>
</dbReference>
<evidence type="ECO:0000256" key="1">
    <source>
        <dbReference type="ARBA" id="ARBA00004889"/>
    </source>
</evidence>
<evidence type="ECO:0000256" key="6">
    <source>
        <dbReference type="HAMAP-Rule" id="MF_01208"/>
    </source>
</evidence>
<proteinExistence type="inferred from homology"/>
<dbReference type="Proteomes" id="UP000185744">
    <property type="component" value="Unassembled WGS sequence"/>
</dbReference>
<evidence type="ECO:0000256" key="5">
    <source>
        <dbReference type="ARBA" id="ARBA00022975"/>
    </source>
</evidence>
<evidence type="ECO:0000256" key="4">
    <source>
        <dbReference type="ARBA" id="ARBA00022679"/>
    </source>
</evidence>
<keyword evidence="4 6" id="KW-0808">Transferase</keyword>
<comment type="caution">
    <text evidence="6">Lacks conserved residue(s) required for the propagation of feature annotation.</text>
</comment>
<feature type="binding site" evidence="6">
    <location>
        <position position="145"/>
    </location>
    <ligand>
        <name>orotate</name>
        <dbReference type="ChEBI" id="CHEBI:30839"/>
    </ligand>
</feature>
<sequence length="173" mass="19358">MKEELIELLKETNSVKYGEFELSSGKKSDYYIDIKKASTNPLFLSKLGEYFEQKIGEPDKLAGIALGGIPLVVTASISTNIPYLMVRKKKKDYGTEEMIEGDFRPGEEVLVIEDVSTTGNSLLDGIKSLRDLEMKVSEAIVIVDREQGAKQNLADHQVELKPVLEISNFMDRI</sequence>
<keyword evidence="5 6" id="KW-0665">Pyrimidine biosynthesis</keyword>
<feature type="domain" description="Phosphoribosyltransferase" evidence="8">
    <location>
        <begin position="40"/>
        <end position="154"/>
    </location>
</feature>
<keyword evidence="3 6" id="KW-0328">Glycosyltransferase</keyword>
<dbReference type="HAMAP" id="MF_01208">
    <property type="entry name" value="PyrE"/>
    <property type="match status" value="1"/>
</dbReference>
<organism evidence="9 10">
    <name type="scientific">Methanohalarchaeum thermophilum</name>
    <dbReference type="NCBI Taxonomy" id="1903181"/>
    <lineage>
        <taxon>Archaea</taxon>
        <taxon>Methanobacteriati</taxon>
        <taxon>Methanobacteriota</taxon>
        <taxon>Methanonatronarchaeia</taxon>
        <taxon>Methanonatronarchaeales</taxon>
        <taxon>Methanonatronarchaeaceae</taxon>
        <taxon>Candidatus Methanohalarchaeum</taxon>
    </lineage>
</organism>
<feature type="transmembrane region" description="Helical" evidence="7">
    <location>
        <begin position="61"/>
        <end position="81"/>
    </location>
</feature>
<comment type="cofactor">
    <cofactor evidence="6">
        <name>Mg(2+)</name>
        <dbReference type="ChEBI" id="CHEBI:18420"/>
    </cofactor>
</comment>
<comment type="caution">
    <text evidence="9">The sequence shown here is derived from an EMBL/GenBank/DDBJ whole genome shotgun (WGS) entry which is preliminary data.</text>
</comment>
<dbReference type="STRING" id="1903181.BTN85_1817"/>
<comment type="similarity">
    <text evidence="6">Belongs to the purine/pyrimidine phosphoribosyltransferase family. PyrE subfamily.</text>
</comment>
<dbReference type="Pfam" id="PF00156">
    <property type="entry name" value="Pribosyltran"/>
    <property type="match status" value="1"/>
</dbReference>
<evidence type="ECO:0000259" key="8">
    <source>
        <dbReference type="Pfam" id="PF00156"/>
    </source>
</evidence>
<dbReference type="NCBIfam" id="TIGR00336">
    <property type="entry name" value="pyrE"/>
    <property type="match status" value="1"/>
</dbReference>
<dbReference type="AlphaFoldDB" id="A0A1Q6DS12"/>
<dbReference type="InterPro" id="IPR000836">
    <property type="entry name" value="PRTase_dom"/>
</dbReference>
<dbReference type="Gene3D" id="3.40.50.2020">
    <property type="match status" value="1"/>
</dbReference>
<dbReference type="FunCoup" id="A0A1Q6DS12">
    <property type="interactions" value="119"/>
</dbReference>
<dbReference type="GO" id="GO:0044205">
    <property type="term" value="P:'de novo' UMP biosynthetic process"/>
    <property type="evidence" value="ECO:0007669"/>
    <property type="project" value="UniProtKB-UniRule"/>
</dbReference>
<evidence type="ECO:0000256" key="2">
    <source>
        <dbReference type="ARBA" id="ARBA00011971"/>
    </source>
</evidence>
<evidence type="ECO:0000256" key="3">
    <source>
        <dbReference type="ARBA" id="ARBA00022676"/>
    </source>
</evidence>
<protein>
    <recommendedName>
        <fullName evidence="2 6">Orotate phosphoribosyltransferase</fullName>
        <shortName evidence="6">OPRT</shortName>
        <shortName evidence="6">OPRTase</shortName>
        <ecNumber evidence="2 6">2.4.2.10</ecNumber>
    </recommendedName>
</protein>
<comment type="catalytic activity">
    <reaction evidence="6">
        <text>orotidine 5'-phosphate + diphosphate = orotate + 5-phospho-alpha-D-ribose 1-diphosphate</text>
        <dbReference type="Rhea" id="RHEA:10380"/>
        <dbReference type="ChEBI" id="CHEBI:30839"/>
        <dbReference type="ChEBI" id="CHEBI:33019"/>
        <dbReference type="ChEBI" id="CHEBI:57538"/>
        <dbReference type="ChEBI" id="CHEBI:58017"/>
        <dbReference type="EC" id="2.4.2.10"/>
    </reaction>
</comment>
<dbReference type="InterPro" id="IPR004467">
    <property type="entry name" value="Or_phspho_trans_dom"/>
</dbReference>
<dbReference type="UniPathway" id="UPA00070">
    <property type="reaction ID" value="UER00119"/>
</dbReference>
<dbReference type="InterPro" id="IPR023031">
    <property type="entry name" value="OPRT"/>
</dbReference>
<gene>
    <name evidence="6" type="primary">pyrE</name>
    <name evidence="9" type="ORF">BTN85_1817</name>
</gene>
<reference evidence="9" key="1">
    <citation type="submission" date="2016-12" db="EMBL/GenBank/DDBJ databases">
        <title>Discovery of methanogenic haloarchaea.</title>
        <authorList>
            <person name="Sorokin D.Y."/>
            <person name="Makarova K.S."/>
            <person name="Abbas B."/>
            <person name="Ferrer M."/>
            <person name="Golyshin P.N."/>
        </authorList>
    </citation>
    <scope>NUCLEOTIDE SEQUENCE [LARGE SCALE GENOMIC DNA]</scope>
    <source>
        <strain evidence="9">HMET1</strain>
    </source>
</reference>
<evidence type="ECO:0000256" key="7">
    <source>
        <dbReference type="SAM" id="Phobius"/>
    </source>
</evidence>
<accession>A0A1Q6DS12</accession>
<keyword evidence="7" id="KW-0812">Transmembrane</keyword>
<dbReference type="GO" id="GO:0004588">
    <property type="term" value="F:orotate phosphoribosyltransferase activity"/>
    <property type="evidence" value="ECO:0007669"/>
    <property type="project" value="UniProtKB-UniRule"/>
</dbReference>
<keyword evidence="10" id="KW-1185">Reference proteome</keyword>
<comment type="function">
    <text evidence="6">Catalyzes the transfer of a ribosyl phosphate group from 5-phosphoribose 1-diphosphate to orotate, leading to the formation of orotidine monophosphate (OMP).</text>
</comment>
<feature type="binding site" evidence="6">
    <location>
        <position position="87"/>
    </location>
    <ligand>
        <name>5-phospho-alpha-D-ribose 1-diphosphate</name>
        <dbReference type="ChEBI" id="CHEBI:58017"/>
        <note>ligand shared between dimeric partners</note>
    </ligand>
</feature>
<feature type="binding site" description="in other chain" evidence="6">
    <location>
        <position position="88"/>
    </location>
    <ligand>
        <name>5-phospho-alpha-D-ribose 1-diphosphate</name>
        <dbReference type="ChEBI" id="CHEBI:58017"/>
        <note>ligand shared between dimeric partners</note>
    </ligand>
</feature>
<evidence type="ECO:0000313" key="10">
    <source>
        <dbReference type="Proteomes" id="UP000185744"/>
    </source>
</evidence>
<dbReference type="GO" id="GO:0000287">
    <property type="term" value="F:magnesium ion binding"/>
    <property type="evidence" value="ECO:0007669"/>
    <property type="project" value="UniProtKB-UniRule"/>
</dbReference>
<keyword evidence="6" id="KW-0460">Magnesium</keyword>
<evidence type="ECO:0000313" key="9">
    <source>
        <dbReference type="EMBL" id="OKY77170.1"/>
    </source>
</evidence>
<name>A0A1Q6DS12_METT1</name>
<dbReference type="EMBL" id="MSDW01000002">
    <property type="protein sequence ID" value="OKY77170.1"/>
    <property type="molecule type" value="Genomic_DNA"/>
</dbReference>
<dbReference type="PANTHER" id="PTHR19278:SF9">
    <property type="entry name" value="URIDINE 5'-MONOPHOSPHATE SYNTHASE"/>
    <property type="match status" value="1"/>
</dbReference>
<feature type="binding site" evidence="6">
    <location>
        <position position="91"/>
    </location>
    <ligand>
        <name>5-phospho-alpha-D-ribose 1-diphosphate</name>
        <dbReference type="ChEBI" id="CHEBI:58017"/>
        <note>ligand shared between dimeric partners</note>
    </ligand>
</feature>
<keyword evidence="7" id="KW-1133">Transmembrane helix</keyword>
<comment type="subunit">
    <text evidence="6">Homodimer.</text>
</comment>
<feature type="binding site" evidence="6">
    <location>
        <position position="117"/>
    </location>
    <ligand>
        <name>orotate</name>
        <dbReference type="ChEBI" id="CHEBI:30839"/>
    </ligand>
</feature>
<dbReference type="InParanoid" id="A0A1Q6DS12"/>
<feature type="binding site" description="in other chain" evidence="6">
    <location>
        <begin position="113"/>
        <end position="121"/>
    </location>
    <ligand>
        <name>5-phospho-alpha-D-ribose 1-diphosphate</name>
        <dbReference type="ChEBI" id="CHEBI:58017"/>
        <note>ligand shared between dimeric partners</note>
    </ligand>
</feature>
<comment type="pathway">
    <text evidence="1 6">Pyrimidine metabolism; UMP biosynthesis via de novo pathway; UMP from orotate: step 1/2.</text>
</comment>
<dbReference type="InterPro" id="IPR029057">
    <property type="entry name" value="PRTase-like"/>
</dbReference>
<keyword evidence="7" id="KW-0472">Membrane</keyword>
<dbReference type="SUPFAM" id="SSF53271">
    <property type="entry name" value="PRTase-like"/>
    <property type="match status" value="1"/>
</dbReference>